<evidence type="ECO:0000259" key="6">
    <source>
        <dbReference type="PROSITE" id="PS50893"/>
    </source>
</evidence>
<name>A0ABX2HMC7_9FIRM</name>
<dbReference type="GO" id="GO:0005524">
    <property type="term" value="F:ATP binding"/>
    <property type="evidence" value="ECO:0007669"/>
    <property type="project" value="UniProtKB-KW"/>
</dbReference>
<dbReference type="InterPro" id="IPR017871">
    <property type="entry name" value="ABC_transporter-like_CS"/>
</dbReference>
<evidence type="ECO:0000313" key="7">
    <source>
        <dbReference type="EMBL" id="NSJ49571.1"/>
    </source>
</evidence>
<feature type="domain" description="ABC transporter" evidence="6">
    <location>
        <begin position="31"/>
        <end position="270"/>
    </location>
</feature>
<dbReference type="InterPro" id="IPR003439">
    <property type="entry name" value="ABC_transporter-like_ATP-bd"/>
</dbReference>
<comment type="similarity">
    <text evidence="1">Belongs to the ABC transporter superfamily.</text>
</comment>
<dbReference type="Pfam" id="PF00005">
    <property type="entry name" value="ABC_tran"/>
    <property type="match status" value="1"/>
</dbReference>
<evidence type="ECO:0000256" key="5">
    <source>
        <dbReference type="SAM" id="MobiDB-lite"/>
    </source>
</evidence>
<keyword evidence="2" id="KW-0813">Transport</keyword>
<evidence type="ECO:0000313" key="8">
    <source>
        <dbReference type="Proteomes" id="UP000669239"/>
    </source>
</evidence>
<proteinExistence type="inferred from homology"/>
<keyword evidence="3" id="KW-0547">Nucleotide-binding</keyword>
<dbReference type="CDD" id="cd03255">
    <property type="entry name" value="ABC_MJ0796_LolCDE_FtsE"/>
    <property type="match status" value="1"/>
</dbReference>
<feature type="region of interest" description="Disordered" evidence="5">
    <location>
        <begin position="1"/>
        <end position="20"/>
    </location>
</feature>
<evidence type="ECO:0000256" key="4">
    <source>
        <dbReference type="ARBA" id="ARBA00022840"/>
    </source>
</evidence>
<sequence>MAGQTGTAEEEKKELPVTGKQEAADSRKVAISVKNLYKIYRVGEMKVRALDGVDFEIYKGEFVAIVGTSGSGKSTLLNMLAGLEKPTRGEIEIGSTHIEKMTEKQLVTFRREKVGFIFQSYNLLNTMNAVENVALPLSFRGVSKRNRLKQARKFMDLVGVGDQAGHMPNQMSGGQQQRVGIARALVVNPQIIFADEPTGNLDSRTTMEVLRLMQKIVREQGQTLIMVTHDNNLASYADRRIRIVDGKIVGMETGGRLAEETHMEKGVCENETNENS</sequence>
<accession>A0ABX2HMC7</accession>
<reference evidence="7 8" key="1">
    <citation type="journal article" date="2020" name="Cell Host Microbe">
        <title>Functional and Genomic Variation between Human-Derived Isolates of Lachnospiraceae Reveals Inter- and Intra-Species Diversity.</title>
        <authorList>
            <person name="Sorbara M.T."/>
            <person name="Littmann E.R."/>
            <person name="Fontana E."/>
            <person name="Moody T.U."/>
            <person name="Kohout C.E."/>
            <person name="Gjonbalaj M."/>
            <person name="Eaton V."/>
            <person name="Seok R."/>
            <person name="Leiner I.M."/>
            <person name="Pamer E.G."/>
        </authorList>
    </citation>
    <scope>NUCLEOTIDE SEQUENCE [LARGE SCALE GENOMIC DNA]</scope>
    <source>
        <strain evidence="7 8">MSK.1.17</strain>
    </source>
</reference>
<dbReference type="SMART" id="SM00382">
    <property type="entry name" value="AAA"/>
    <property type="match status" value="1"/>
</dbReference>
<protein>
    <submittedName>
        <fullName evidence="7">ABC transporter ATP-binding protein</fullName>
    </submittedName>
</protein>
<keyword evidence="8" id="KW-1185">Reference proteome</keyword>
<dbReference type="PANTHER" id="PTHR42798">
    <property type="entry name" value="LIPOPROTEIN-RELEASING SYSTEM ATP-BINDING PROTEIN LOLD"/>
    <property type="match status" value="1"/>
</dbReference>
<dbReference type="SUPFAM" id="SSF52540">
    <property type="entry name" value="P-loop containing nucleoside triphosphate hydrolases"/>
    <property type="match status" value="1"/>
</dbReference>
<dbReference type="InterPro" id="IPR017911">
    <property type="entry name" value="MacB-like_ATP-bd"/>
</dbReference>
<organism evidence="7 8">
    <name type="scientific">Enterocloster aldenensis</name>
    <dbReference type="NCBI Taxonomy" id="358742"/>
    <lineage>
        <taxon>Bacteria</taxon>
        <taxon>Bacillati</taxon>
        <taxon>Bacillota</taxon>
        <taxon>Clostridia</taxon>
        <taxon>Lachnospirales</taxon>
        <taxon>Lachnospiraceae</taxon>
        <taxon>Enterocloster</taxon>
    </lineage>
</organism>
<evidence type="ECO:0000256" key="3">
    <source>
        <dbReference type="ARBA" id="ARBA00022741"/>
    </source>
</evidence>
<keyword evidence="4 7" id="KW-0067">ATP-binding</keyword>
<dbReference type="EMBL" id="JAAITT010000016">
    <property type="protein sequence ID" value="NSJ49571.1"/>
    <property type="molecule type" value="Genomic_DNA"/>
</dbReference>
<comment type="caution">
    <text evidence="7">The sequence shown here is derived from an EMBL/GenBank/DDBJ whole genome shotgun (WGS) entry which is preliminary data.</text>
</comment>
<gene>
    <name evidence="7" type="ORF">G5B36_12805</name>
</gene>
<dbReference type="Proteomes" id="UP000669239">
    <property type="component" value="Unassembled WGS sequence"/>
</dbReference>
<dbReference type="PANTHER" id="PTHR42798:SF6">
    <property type="entry name" value="CELL DIVISION ATP-BINDING PROTEIN FTSE"/>
    <property type="match status" value="1"/>
</dbReference>
<dbReference type="PROSITE" id="PS50893">
    <property type="entry name" value="ABC_TRANSPORTER_2"/>
    <property type="match status" value="1"/>
</dbReference>
<dbReference type="Gene3D" id="3.40.50.300">
    <property type="entry name" value="P-loop containing nucleotide triphosphate hydrolases"/>
    <property type="match status" value="1"/>
</dbReference>
<evidence type="ECO:0000256" key="2">
    <source>
        <dbReference type="ARBA" id="ARBA00022448"/>
    </source>
</evidence>
<dbReference type="PROSITE" id="PS00211">
    <property type="entry name" value="ABC_TRANSPORTER_1"/>
    <property type="match status" value="1"/>
</dbReference>
<dbReference type="InterPro" id="IPR003593">
    <property type="entry name" value="AAA+_ATPase"/>
</dbReference>
<dbReference type="InterPro" id="IPR027417">
    <property type="entry name" value="P-loop_NTPase"/>
</dbReference>
<evidence type="ECO:0000256" key="1">
    <source>
        <dbReference type="ARBA" id="ARBA00005417"/>
    </source>
</evidence>